<dbReference type="STRING" id="380248.SAMN05216251_13719"/>
<evidence type="ECO:0000313" key="4">
    <source>
        <dbReference type="Proteomes" id="UP000199323"/>
    </source>
</evidence>
<sequence>MAGQRFYESGTRGGARPGGGSGLRTAWRKSSYSNHQSACVEVSNFGQETIAFRDSKDPDGPVLKFTRTEAAVFFAAVAAGEFPGSR</sequence>
<dbReference type="Pfam" id="PF04149">
    <property type="entry name" value="DUF397"/>
    <property type="match status" value="1"/>
</dbReference>
<organism evidence="3 4">
    <name type="scientific">Actinacidiphila alni</name>
    <dbReference type="NCBI Taxonomy" id="380248"/>
    <lineage>
        <taxon>Bacteria</taxon>
        <taxon>Bacillati</taxon>
        <taxon>Actinomycetota</taxon>
        <taxon>Actinomycetes</taxon>
        <taxon>Kitasatosporales</taxon>
        <taxon>Streptomycetaceae</taxon>
        <taxon>Actinacidiphila</taxon>
    </lineage>
</organism>
<dbReference type="EMBL" id="FONG01000037">
    <property type="protein sequence ID" value="SFF91592.1"/>
    <property type="molecule type" value="Genomic_DNA"/>
</dbReference>
<dbReference type="Proteomes" id="UP000199323">
    <property type="component" value="Unassembled WGS sequence"/>
</dbReference>
<reference evidence="3 4" key="1">
    <citation type="submission" date="2016-10" db="EMBL/GenBank/DDBJ databases">
        <authorList>
            <person name="de Groot N.N."/>
        </authorList>
    </citation>
    <scope>NUCLEOTIDE SEQUENCE [LARGE SCALE GENOMIC DNA]</scope>
    <source>
        <strain evidence="3 4">CGMCC 4.3510</strain>
    </source>
</reference>
<keyword evidence="4" id="KW-1185">Reference proteome</keyword>
<proteinExistence type="predicted"/>
<feature type="compositionally biased region" description="Gly residues" evidence="1">
    <location>
        <begin position="11"/>
        <end position="22"/>
    </location>
</feature>
<dbReference type="AlphaFoldDB" id="A0A1I2MJG3"/>
<feature type="domain" description="DUF397" evidence="2">
    <location>
        <begin position="26"/>
        <end position="77"/>
    </location>
</feature>
<gene>
    <name evidence="3" type="ORF">SAMN05216251_13719</name>
</gene>
<feature type="region of interest" description="Disordered" evidence="1">
    <location>
        <begin position="1"/>
        <end position="27"/>
    </location>
</feature>
<accession>A0A1I2MJG3</accession>
<evidence type="ECO:0000256" key="1">
    <source>
        <dbReference type="SAM" id="MobiDB-lite"/>
    </source>
</evidence>
<dbReference type="InterPro" id="IPR007278">
    <property type="entry name" value="DUF397"/>
</dbReference>
<dbReference type="OrthoDB" id="3430276at2"/>
<name>A0A1I2MJG3_9ACTN</name>
<protein>
    <recommendedName>
        <fullName evidence="2">DUF397 domain-containing protein</fullName>
    </recommendedName>
</protein>
<dbReference type="RefSeq" id="WP_093717775.1">
    <property type="nucleotide sequence ID" value="NZ_FONG01000037.1"/>
</dbReference>
<evidence type="ECO:0000259" key="2">
    <source>
        <dbReference type="Pfam" id="PF04149"/>
    </source>
</evidence>
<evidence type="ECO:0000313" key="3">
    <source>
        <dbReference type="EMBL" id="SFF91592.1"/>
    </source>
</evidence>